<evidence type="ECO:0000313" key="1">
    <source>
        <dbReference type="EMBL" id="MFB9062845.1"/>
    </source>
</evidence>
<reference evidence="1 2" key="1">
    <citation type="submission" date="2024-09" db="EMBL/GenBank/DDBJ databases">
        <authorList>
            <person name="Sun Q."/>
            <person name="Mori K."/>
        </authorList>
    </citation>
    <scope>NUCLEOTIDE SEQUENCE [LARGE SCALE GENOMIC DNA]</scope>
    <source>
        <strain evidence="1 2">CECT 7908</strain>
    </source>
</reference>
<name>A0ABV5FH19_9FLAO</name>
<evidence type="ECO:0000313" key="2">
    <source>
        <dbReference type="Proteomes" id="UP001589589"/>
    </source>
</evidence>
<dbReference type="RefSeq" id="WP_290260200.1">
    <property type="nucleotide sequence ID" value="NZ_JAUFQQ010000003.1"/>
</dbReference>
<proteinExistence type="predicted"/>
<organism evidence="1 2">
    <name type="scientific">Flavobacterium branchiarum</name>
    <dbReference type="NCBI Taxonomy" id="1114870"/>
    <lineage>
        <taxon>Bacteria</taxon>
        <taxon>Pseudomonadati</taxon>
        <taxon>Bacteroidota</taxon>
        <taxon>Flavobacteriia</taxon>
        <taxon>Flavobacteriales</taxon>
        <taxon>Flavobacteriaceae</taxon>
        <taxon>Flavobacterium</taxon>
    </lineage>
</organism>
<protein>
    <submittedName>
        <fullName evidence="1">GLPGLI family protein</fullName>
    </submittedName>
</protein>
<comment type="caution">
    <text evidence="1">The sequence shown here is derived from an EMBL/GenBank/DDBJ whole genome shotgun (WGS) entry which is preliminary data.</text>
</comment>
<dbReference type="NCBIfam" id="TIGR01200">
    <property type="entry name" value="GLPGLI"/>
    <property type="match status" value="1"/>
</dbReference>
<keyword evidence="2" id="KW-1185">Reference proteome</keyword>
<dbReference type="Pfam" id="PF09697">
    <property type="entry name" value="Porph_ging"/>
    <property type="match status" value="1"/>
</dbReference>
<dbReference type="EMBL" id="JBHMEX010000008">
    <property type="protein sequence ID" value="MFB9062845.1"/>
    <property type="molecule type" value="Genomic_DNA"/>
</dbReference>
<gene>
    <name evidence="1" type="ORF">ACFFUQ_02360</name>
</gene>
<dbReference type="InterPro" id="IPR005901">
    <property type="entry name" value="GLPGLI"/>
</dbReference>
<sequence length="253" mass="29068">MKIAFVISVFCIYTIGYSQSVVVNYIEKRIISKEKLEATPEFARANALAIHNYILEYSNGISFYKNTSEVKNVDSIKEIDTKNEREEKSYRITQRHLEKWYYADFNTDELLFKIYNGKDFYGQDHLLKWDWKITNETKNINGFECKKAISEAFGYYFTAWFTEDIAVSAGPDKFNGLPGLILYVGTAYYEYVATSLEVKKEPIVIVKPKIADKTFTMAEVETYVKDGISKLKSGTTTEVKGNTTKTVTSIIVH</sequence>
<dbReference type="Proteomes" id="UP001589589">
    <property type="component" value="Unassembled WGS sequence"/>
</dbReference>
<accession>A0ABV5FH19</accession>